<evidence type="ECO:0000313" key="2">
    <source>
        <dbReference type="EMBL" id="CAI5734893.1"/>
    </source>
</evidence>
<protein>
    <submittedName>
        <fullName evidence="2">Uncharacterized protein</fullName>
    </submittedName>
</protein>
<accession>A0AAV0UET4</accession>
<reference evidence="2" key="2">
    <citation type="submission" date="2022-12" db="EMBL/GenBank/DDBJ databases">
        <authorList>
            <person name="Webb A."/>
        </authorList>
    </citation>
    <scope>NUCLEOTIDE SEQUENCE</scope>
    <source>
        <strain evidence="2">Pf2</strain>
    </source>
</reference>
<evidence type="ECO:0000313" key="4">
    <source>
        <dbReference type="Proteomes" id="UP001159659"/>
    </source>
</evidence>
<dbReference type="EMBL" id="CANTFK010000961">
    <property type="protein sequence ID" value="CAI5734893.1"/>
    <property type="molecule type" value="Genomic_DNA"/>
</dbReference>
<proteinExistence type="predicted"/>
<dbReference type="Proteomes" id="UP001159659">
    <property type="component" value="Unassembled WGS sequence"/>
</dbReference>
<sequence length="82" mass="9392">MLWNAGHNTCRKMFAQASAARRPSFHSDLSEWKACSDFDSTSSANPTNTKAECAVYIAPLCYRGISLHLLTRNFFYQRYIHN</sequence>
<gene>
    <name evidence="1" type="ORF">PFR001_LOCUS2287</name>
    <name evidence="2" type="ORF">PFR002_LOCUS7621</name>
</gene>
<dbReference type="AlphaFoldDB" id="A0AAV0UET4"/>
<keyword evidence="3" id="KW-1185">Reference proteome</keyword>
<comment type="caution">
    <text evidence="2">The sequence shown here is derived from an EMBL/GenBank/DDBJ whole genome shotgun (WGS) entry which is preliminary data.</text>
</comment>
<evidence type="ECO:0000313" key="3">
    <source>
        <dbReference type="Proteomes" id="UP001157938"/>
    </source>
</evidence>
<reference evidence="1 3" key="1">
    <citation type="submission" date="2021-11" db="EMBL/GenBank/DDBJ databases">
        <authorList>
            <person name="Islam A."/>
            <person name="Islam S."/>
            <person name="Flora M.S."/>
            <person name="Rahman M."/>
            <person name="Ziaur R.M."/>
            <person name="Epstein J.H."/>
            <person name="Hassan M."/>
            <person name="Klassen M."/>
            <person name="Woodard K."/>
            <person name="Webb A."/>
            <person name="Webby R.J."/>
            <person name="El Zowalaty M.E."/>
        </authorList>
    </citation>
    <scope>NUCLEOTIDE SEQUENCE [LARGE SCALE GENOMIC DNA]</scope>
    <source>
        <strain evidence="1">Pf1</strain>
    </source>
</reference>
<dbReference type="Proteomes" id="UP001157938">
    <property type="component" value="Unassembled WGS sequence"/>
</dbReference>
<evidence type="ECO:0000313" key="1">
    <source>
        <dbReference type="EMBL" id="CAH0486675.1"/>
    </source>
</evidence>
<name>A0AAV0UET4_9STRA</name>
<dbReference type="EMBL" id="CAKLBC010000498">
    <property type="protein sequence ID" value="CAH0486675.1"/>
    <property type="molecule type" value="Genomic_DNA"/>
</dbReference>
<organism evidence="2 4">
    <name type="scientific">Peronospora farinosa</name>
    <dbReference type="NCBI Taxonomy" id="134698"/>
    <lineage>
        <taxon>Eukaryota</taxon>
        <taxon>Sar</taxon>
        <taxon>Stramenopiles</taxon>
        <taxon>Oomycota</taxon>
        <taxon>Peronosporomycetes</taxon>
        <taxon>Peronosporales</taxon>
        <taxon>Peronosporaceae</taxon>
        <taxon>Peronospora</taxon>
    </lineage>
</organism>